<evidence type="ECO:0000256" key="2">
    <source>
        <dbReference type="SAM" id="SignalP"/>
    </source>
</evidence>
<accession>A0ABV6A4P9</accession>
<dbReference type="EMBL" id="JBHLZU010000026">
    <property type="protein sequence ID" value="MFB9908138.1"/>
    <property type="molecule type" value="Genomic_DNA"/>
</dbReference>
<evidence type="ECO:0000256" key="1">
    <source>
        <dbReference type="SAM" id="MobiDB-lite"/>
    </source>
</evidence>
<proteinExistence type="predicted"/>
<gene>
    <name evidence="3" type="ORF">ACFFQA_29755</name>
</gene>
<reference evidence="3 4" key="1">
    <citation type="submission" date="2024-09" db="EMBL/GenBank/DDBJ databases">
        <authorList>
            <person name="Sun Q."/>
            <person name="Mori K."/>
        </authorList>
    </citation>
    <scope>NUCLEOTIDE SEQUENCE [LARGE SCALE GENOMIC DNA]</scope>
    <source>
        <strain evidence="3 4">TBRC 7907</strain>
    </source>
</reference>
<evidence type="ECO:0008006" key="5">
    <source>
        <dbReference type="Google" id="ProtNLM"/>
    </source>
</evidence>
<keyword evidence="2" id="KW-0732">Signal</keyword>
<sequence>MRTITKRVLTLAATAAVSAGLMLGGLPASAAPASAPNSPSTFSTADEDQQGEGEVESVAEGYASIKLKTGVKVRVRLAACIVIGGPLIEGVKVRLGVNLLGIRILVVL</sequence>
<feature type="compositionally biased region" description="Acidic residues" evidence="1">
    <location>
        <begin position="45"/>
        <end position="54"/>
    </location>
</feature>
<name>A0ABV6A4P9_9PSEU</name>
<protein>
    <recommendedName>
        <fullName evidence="5">Secreted protein</fullName>
    </recommendedName>
</protein>
<feature type="region of interest" description="Disordered" evidence="1">
    <location>
        <begin position="29"/>
        <end position="54"/>
    </location>
</feature>
<dbReference type="RefSeq" id="WP_377859502.1">
    <property type="nucleotide sequence ID" value="NZ_JBHLZU010000026.1"/>
</dbReference>
<feature type="signal peptide" evidence="2">
    <location>
        <begin position="1"/>
        <end position="30"/>
    </location>
</feature>
<feature type="chain" id="PRO_5046044299" description="Secreted protein" evidence="2">
    <location>
        <begin position="31"/>
        <end position="108"/>
    </location>
</feature>
<dbReference type="Proteomes" id="UP001589693">
    <property type="component" value="Unassembled WGS sequence"/>
</dbReference>
<keyword evidence="4" id="KW-1185">Reference proteome</keyword>
<comment type="caution">
    <text evidence="3">The sequence shown here is derived from an EMBL/GenBank/DDBJ whole genome shotgun (WGS) entry which is preliminary data.</text>
</comment>
<organism evidence="3 4">
    <name type="scientific">Allokutzneria oryzae</name>
    <dbReference type="NCBI Taxonomy" id="1378989"/>
    <lineage>
        <taxon>Bacteria</taxon>
        <taxon>Bacillati</taxon>
        <taxon>Actinomycetota</taxon>
        <taxon>Actinomycetes</taxon>
        <taxon>Pseudonocardiales</taxon>
        <taxon>Pseudonocardiaceae</taxon>
        <taxon>Allokutzneria</taxon>
    </lineage>
</organism>
<evidence type="ECO:0000313" key="3">
    <source>
        <dbReference type="EMBL" id="MFB9908138.1"/>
    </source>
</evidence>
<evidence type="ECO:0000313" key="4">
    <source>
        <dbReference type="Proteomes" id="UP001589693"/>
    </source>
</evidence>